<gene>
    <name evidence="1" type="ORF">S01H4_61857</name>
</gene>
<dbReference type="EMBL" id="BART01036776">
    <property type="protein sequence ID" value="GAH14386.1"/>
    <property type="molecule type" value="Genomic_DNA"/>
</dbReference>
<reference evidence="1" key="1">
    <citation type="journal article" date="2014" name="Front. Microbiol.">
        <title>High frequency of phylogenetically diverse reductive dehalogenase-homologous genes in deep subseafloor sedimentary metagenomes.</title>
        <authorList>
            <person name="Kawai M."/>
            <person name="Futagami T."/>
            <person name="Toyoda A."/>
            <person name="Takaki Y."/>
            <person name="Nishi S."/>
            <person name="Hori S."/>
            <person name="Arai W."/>
            <person name="Tsubouchi T."/>
            <person name="Morono Y."/>
            <person name="Uchiyama I."/>
            <person name="Ito T."/>
            <person name="Fujiyama A."/>
            <person name="Inagaki F."/>
            <person name="Takami H."/>
        </authorList>
    </citation>
    <scope>NUCLEOTIDE SEQUENCE</scope>
    <source>
        <strain evidence="1">Expedition CK06-06</strain>
    </source>
</reference>
<accession>X1D0P3</accession>
<sequence length="75" mass="8398">MRFNGFESDLLNPALANMDSLFPSTGEEEAAIIGISLNLSILRSSLQISIPFNFRREKTRKSIEANSCELHRNDA</sequence>
<comment type="caution">
    <text evidence="1">The sequence shown here is derived from an EMBL/GenBank/DDBJ whole genome shotgun (WGS) entry which is preliminary data.</text>
</comment>
<dbReference type="AlphaFoldDB" id="X1D0P3"/>
<name>X1D0P3_9ZZZZ</name>
<organism evidence="1">
    <name type="scientific">marine sediment metagenome</name>
    <dbReference type="NCBI Taxonomy" id="412755"/>
    <lineage>
        <taxon>unclassified sequences</taxon>
        <taxon>metagenomes</taxon>
        <taxon>ecological metagenomes</taxon>
    </lineage>
</organism>
<proteinExistence type="predicted"/>
<protein>
    <submittedName>
        <fullName evidence="1">Uncharacterized protein</fullName>
    </submittedName>
</protein>
<evidence type="ECO:0000313" key="1">
    <source>
        <dbReference type="EMBL" id="GAH14386.1"/>
    </source>
</evidence>